<dbReference type="AlphaFoldDB" id="A0A556TLD7"/>
<evidence type="ECO:0000313" key="3">
    <source>
        <dbReference type="Proteomes" id="UP000319801"/>
    </source>
</evidence>
<feature type="compositionally biased region" description="Polar residues" evidence="1">
    <location>
        <begin position="20"/>
        <end position="29"/>
    </location>
</feature>
<proteinExistence type="predicted"/>
<keyword evidence="3" id="KW-1185">Reference proteome</keyword>
<name>A0A556TLD7_BAGYA</name>
<sequence>MSVRGYNHCNHAAGDKELEMSSSSTNSWSPELGDVLPPIVLIPLHLPSVLPEPDYPAMMGSVNKTNMRPDTLQVTVA</sequence>
<protein>
    <submittedName>
        <fullName evidence="2">Uncharacterized protein</fullName>
    </submittedName>
</protein>
<evidence type="ECO:0000313" key="2">
    <source>
        <dbReference type="EMBL" id="TSK19987.1"/>
    </source>
</evidence>
<reference evidence="2 3" key="1">
    <citation type="journal article" date="2019" name="Genome Biol. Evol.">
        <title>Whole-Genome Sequencing of the Giant Devil Catfish, Bagarius yarrelli.</title>
        <authorList>
            <person name="Jiang W."/>
            <person name="Lv Y."/>
            <person name="Cheng L."/>
            <person name="Yang K."/>
            <person name="Chao B."/>
            <person name="Wang X."/>
            <person name="Li Y."/>
            <person name="Pan X."/>
            <person name="You X."/>
            <person name="Zhang Y."/>
            <person name="Yang J."/>
            <person name="Li J."/>
            <person name="Zhang X."/>
            <person name="Liu S."/>
            <person name="Sun C."/>
            <person name="Yang J."/>
            <person name="Shi Q."/>
        </authorList>
    </citation>
    <scope>NUCLEOTIDE SEQUENCE [LARGE SCALE GENOMIC DNA]</scope>
    <source>
        <strain evidence="2">JWS20170419001</strain>
        <tissue evidence="2">Muscle</tissue>
    </source>
</reference>
<accession>A0A556TLD7</accession>
<gene>
    <name evidence="2" type="ORF">Baya_1535</name>
</gene>
<dbReference type="Proteomes" id="UP000319801">
    <property type="component" value="Unassembled WGS sequence"/>
</dbReference>
<evidence type="ECO:0000256" key="1">
    <source>
        <dbReference type="SAM" id="MobiDB-lite"/>
    </source>
</evidence>
<dbReference type="EMBL" id="VCAZ01000005">
    <property type="protein sequence ID" value="TSK19987.1"/>
    <property type="molecule type" value="Genomic_DNA"/>
</dbReference>
<feature type="region of interest" description="Disordered" evidence="1">
    <location>
        <begin position="1"/>
        <end position="29"/>
    </location>
</feature>
<comment type="caution">
    <text evidence="2">The sequence shown here is derived from an EMBL/GenBank/DDBJ whole genome shotgun (WGS) entry which is preliminary data.</text>
</comment>
<organism evidence="2 3">
    <name type="scientific">Bagarius yarrelli</name>
    <name type="common">Goonch</name>
    <name type="synonym">Bagrus yarrelli</name>
    <dbReference type="NCBI Taxonomy" id="175774"/>
    <lineage>
        <taxon>Eukaryota</taxon>
        <taxon>Metazoa</taxon>
        <taxon>Chordata</taxon>
        <taxon>Craniata</taxon>
        <taxon>Vertebrata</taxon>
        <taxon>Euteleostomi</taxon>
        <taxon>Actinopterygii</taxon>
        <taxon>Neopterygii</taxon>
        <taxon>Teleostei</taxon>
        <taxon>Ostariophysi</taxon>
        <taxon>Siluriformes</taxon>
        <taxon>Sisoridae</taxon>
        <taxon>Sisorinae</taxon>
        <taxon>Bagarius</taxon>
    </lineage>
</organism>